<name>A0A3M7QV89_BRAPC</name>
<organism evidence="1 2">
    <name type="scientific">Brachionus plicatilis</name>
    <name type="common">Marine rotifer</name>
    <name type="synonym">Brachionus muelleri</name>
    <dbReference type="NCBI Taxonomy" id="10195"/>
    <lineage>
        <taxon>Eukaryota</taxon>
        <taxon>Metazoa</taxon>
        <taxon>Spiralia</taxon>
        <taxon>Gnathifera</taxon>
        <taxon>Rotifera</taxon>
        <taxon>Eurotatoria</taxon>
        <taxon>Monogononta</taxon>
        <taxon>Pseudotrocha</taxon>
        <taxon>Ploima</taxon>
        <taxon>Brachionidae</taxon>
        <taxon>Brachionus</taxon>
    </lineage>
</organism>
<sequence length="88" mass="10191">MTSNPSSYSFKSICHIVTESLLYGIPNGVVYLNPLEWPNRKQLIKNIRVLSLYTNKNVLFKQNLKPCHIGYKYSLDQIIKVTSARFQN</sequence>
<evidence type="ECO:0000313" key="1">
    <source>
        <dbReference type="EMBL" id="RNA15213.1"/>
    </source>
</evidence>
<reference evidence="1 2" key="1">
    <citation type="journal article" date="2018" name="Sci. Rep.">
        <title>Genomic signatures of local adaptation to the degree of environmental predictability in rotifers.</title>
        <authorList>
            <person name="Franch-Gras L."/>
            <person name="Hahn C."/>
            <person name="Garcia-Roger E.M."/>
            <person name="Carmona M.J."/>
            <person name="Serra M."/>
            <person name="Gomez A."/>
        </authorList>
    </citation>
    <scope>NUCLEOTIDE SEQUENCE [LARGE SCALE GENOMIC DNA]</scope>
    <source>
        <strain evidence="1">HYR1</strain>
    </source>
</reference>
<evidence type="ECO:0000313" key="2">
    <source>
        <dbReference type="Proteomes" id="UP000276133"/>
    </source>
</evidence>
<dbReference type="Proteomes" id="UP000276133">
    <property type="component" value="Unassembled WGS sequence"/>
</dbReference>
<dbReference type="EMBL" id="REGN01005009">
    <property type="protein sequence ID" value="RNA15213.1"/>
    <property type="molecule type" value="Genomic_DNA"/>
</dbReference>
<protein>
    <submittedName>
        <fullName evidence="1">Uncharacterized protein</fullName>
    </submittedName>
</protein>
<accession>A0A3M7QV89</accession>
<dbReference type="AlphaFoldDB" id="A0A3M7QV89"/>
<gene>
    <name evidence="1" type="ORF">BpHYR1_010927</name>
</gene>
<keyword evidence="2" id="KW-1185">Reference proteome</keyword>
<comment type="caution">
    <text evidence="1">The sequence shown here is derived from an EMBL/GenBank/DDBJ whole genome shotgun (WGS) entry which is preliminary data.</text>
</comment>
<proteinExistence type="predicted"/>